<keyword evidence="1" id="KW-0812">Transmembrane</keyword>
<dbReference type="STRING" id="1073328.SAMN05216294_3077"/>
<keyword evidence="3" id="KW-1185">Reference proteome</keyword>
<feature type="transmembrane region" description="Helical" evidence="1">
    <location>
        <begin position="52"/>
        <end position="70"/>
    </location>
</feature>
<dbReference type="Proteomes" id="UP000199592">
    <property type="component" value="Unassembled WGS sequence"/>
</dbReference>
<name>A0A1H2Y6T6_9FLAO</name>
<gene>
    <name evidence="2" type="ORF">SAMN04487892_2944</name>
</gene>
<evidence type="ECO:0000256" key="1">
    <source>
        <dbReference type="SAM" id="Phobius"/>
    </source>
</evidence>
<proteinExistence type="predicted"/>
<keyword evidence="1" id="KW-1133">Transmembrane helix</keyword>
<protein>
    <submittedName>
        <fullName evidence="2">Uncharacterized protein</fullName>
    </submittedName>
</protein>
<dbReference type="AlphaFoldDB" id="A0A1H2Y6T6"/>
<keyword evidence="1" id="KW-0472">Membrane</keyword>
<evidence type="ECO:0000313" key="2">
    <source>
        <dbReference type="EMBL" id="SDX00857.1"/>
    </source>
</evidence>
<sequence>MSIYWKILLVILVWISVSAWNKYVVKRVVAKVVKMNPNSDWLSRKHVVIKNLFQGFFWVFCVLFTIAMVFSK</sequence>
<dbReference type="EMBL" id="FNMY01000005">
    <property type="protein sequence ID" value="SDX00857.1"/>
    <property type="molecule type" value="Genomic_DNA"/>
</dbReference>
<accession>A0A1H2Y6T6</accession>
<evidence type="ECO:0000313" key="3">
    <source>
        <dbReference type="Proteomes" id="UP000199592"/>
    </source>
</evidence>
<organism evidence="2 3">
    <name type="scientific">Flagellimonas zhangzhouensis</name>
    <dbReference type="NCBI Taxonomy" id="1073328"/>
    <lineage>
        <taxon>Bacteria</taxon>
        <taxon>Pseudomonadati</taxon>
        <taxon>Bacteroidota</taxon>
        <taxon>Flavobacteriia</taxon>
        <taxon>Flavobacteriales</taxon>
        <taxon>Flavobacteriaceae</taxon>
        <taxon>Flagellimonas</taxon>
    </lineage>
</organism>
<reference evidence="3" key="1">
    <citation type="submission" date="2016-10" db="EMBL/GenBank/DDBJ databases">
        <authorList>
            <person name="Varghese N."/>
            <person name="Submissions S."/>
        </authorList>
    </citation>
    <scope>NUCLEOTIDE SEQUENCE [LARGE SCALE GENOMIC DNA]</scope>
    <source>
        <strain evidence="3">DSM 25030</strain>
    </source>
</reference>